<evidence type="ECO:0000256" key="9">
    <source>
        <dbReference type="SAM" id="Phobius"/>
    </source>
</evidence>
<feature type="transmembrane region" description="Helical" evidence="9">
    <location>
        <begin position="401"/>
        <end position="422"/>
    </location>
</feature>
<keyword evidence="3" id="KW-1003">Cell membrane</keyword>
<evidence type="ECO:0000256" key="1">
    <source>
        <dbReference type="ARBA" id="ARBA00004651"/>
    </source>
</evidence>
<evidence type="ECO:0000256" key="8">
    <source>
        <dbReference type="SAM" id="MobiDB-lite"/>
    </source>
</evidence>
<feature type="transmembrane region" description="Helical" evidence="9">
    <location>
        <begin position="131"/>
        <end position="150"/>
    </location>
</feature>
<feature type="domain" description="Major facilitator superfamily (MFS) profile" evidence="10">
    <location>
        <begin position="65"/>
        <end position="498"/>
    </location>
</feature>
<feature type="transmembrane region" description="Helical" evidence="9">
    <location>
        <begin position="190"/>
        <end position="211"/>
    </location>
</feature>
<name>A0AAF0DG61_9EURO</name>
<evidence type="ECO:0000313" key="12">
    <source>
        <dbReference type="Proteomes" id="UP001219355"/>
    </source>
</evidence>
<dbReference type="FunFam" id="1.20.1250.20:FF:000266">
    <property type="entry name" value="MFS multidrug transporter, putative"/>
    <property type="match status" value="1"/>
</dbReference>
<feature type="transmembrane region" description="Helical" evidence="9">
    <location>
        <begin position="296"/>
        <end position="325"/>
    </location>
</feature>
<gene>
    <name evidence="11" type="primary">MFS2</name>
    <name evidence="11" type="ORF">PRK78_002435</name>
</gene>
<dbReference type="GO" id="GO:0022857">
    <property type="term" value="F:transmembrane transporter activity"/>
    <property type="evidence" value="ECO:0007669"/>
    <property type="project" value="InterPro"/>
</dbReference>
<feature type="transmembrane region" description="Helical" evidence="9">
    <location>
        <begin position="223"/>
        <end position="248"/>
    </location>
</feature>
<keyword evidence="2" id="KW-0813">Transport</keyword>
<dbReference type="InterPro" id="IPR036259">
    <property type="entry name" value="MFS_trans_sf"/>
</dbReference>
<comment type="similarity">
    <text evidence="7">Belongs to the major facilitator superfamily. DHA1 family. Polyamines/proton antiporter (TC 2.A.1.2.16) subfamily.</text>
</comment>
<keyword evidence="5 9" id="KW-1133">Transmembrane helix</keyword>
<feature type="transmembrane region" description="Helical" evidence="9">
    <location>
        <begin position="63"/>
        <end position="80"/>
    </location>
</feature>
<dbReference type="EMBL" id="CP120627">
    <property type="protein sequence ID" value="WEW56976.1"/>
    <property type="molecule type" value="Genomic_DNA"/>
</dbReference>
<dbReference type="AlphaFoldDB" id="A0AAF0DG61"/>
<feature type="transmembrane region" description="Helical" evidence="9">
    <location>
        <begin position="374"/>
        <end position="395"/>
    </location>
</feature>
<feature type="region of interest" description="Disordered" evidence="8">
    <location>
        <begin position="519"/>
        <end position="614"/>
    </location>
</feature>
<evidence type="ECO:0000259" key="10">
    <source>
        <dbReference type="PROSITE" id="PS50850"/>
    </source>
</evidence>
<evidence type="ECO:0000256" key="6">
    <source>
        <dbReference type="ARBA" id="ARBA00023136"/>
    </source>
</evidence>
<proteinExistence type="inferred from homology"/>
<keyword evidence="4 9" id="KW-0812">Transmembrane</keyword>
<dbReference type="GO" id="GO:0005886">
    <property type="term" value="C:plasma membrane"/>
    <property type="evidence" value="ECO:0007669"/>
    <property type="project" value="UniProtKB-SubCell"/>
</dbReference>
<dbReference type="InterPro" id="IPR011701">
    <property type="entry name" value="MFS"/>
</dbReference>
<feature type="transmembrane region" description="Helical" evidence="9">
    <location>
        <begin position="100"/>
        <end position="119"/>
    </location>
</feature>
<feature type="compositionally biased region" description="Polar residues" evidence="8">
    <location>
        <begin position="571"/>
        <end position="582"/>
    </location>
</feature>
<dbReference type="SUPFAM" id="SSF103473">
    <property type="entry name" value="MFS general substrate transporter"/>
    <property type="match status" value="1"/>
</dbReference>
<dbReference type="Gene3D" id="1.20.1250.20">
    <property type="entry name" value="MFS general substrate transporter like domains"/>
    <property type="match status" value="1"/>
</dbReference>
<feature type="transmembrane region" description="Helical" evidence="9">
    <location>
        <begin position="331"/>
        <end position="353"/>
    </location>
</feature>
<comment type="subcellular location">
    <subcellularLocation>
        <location evidence="1">Cell membrane</location>
        <topology evidence="1">Multi-pass membrane protein</topology>
    </subcellularLocation>
</comment>
<sequence length="614" mass="67878">MDGEPAYASKIPYWRQVIQPGAVTQEVIDYPYKGSGTEEDPYVVEWIPHDPRNPLLFSKTRKWSITMLVAMATLAVALISSAYTGGANQIMREFKVGNEIVTLGVSLFVLGFAIGPLLWAPMSELLGRQILFFGTYMALTAFNAGAAASQNIWTLIILRFFAGSFGSSPLTNAGGIIADMFSASERGLAMGMFSIAPFLGPVLGPIIGGFLGMTKGWRWVEGFLAIFSGVLWILGSLLVPETYAPVLLRKRAETLSKLSGNVYRSRIDIDQGTVSVHEAFVTALSRPWILLFREPIVLLLSIYMAIVYGTLYMLFGAFPFVYQLIRGWNEGIGGLAFLGVLVGMLIAAVVNIVDNNKRYIPVAKKHHGFAPPEARLPPSMIGGVAIPVGLFWFAWTNYPSIHWLASIAAGVPFGFGMVLVFLGVMNYLIDSYTIYAASVLAANSVLRSLFGASFPLFTRYMYQNLGIHWASTIPAFLALACVPFPFLFYKYGAQIRKRCKFAGEADAFMRRLQQASLQQKEEARVEEEEEEQDEKVTPAGEAVDEHEAQPSYVLEPIRALSRQQTRRTHRTGSVGSRLSRTVSEYEGNPYDIDRVNTRTSTSGDKRRTKGDSYQ</sequence>
<accession>A0AAF0DG61</accession>
<organism evidence="11 12">
    <name type="scientific">Emydomyces testavorans</name>
    <dbReference type="NCBI Taxonomy" id="2070801"/>
    <lineage>
        <taxon>Eukaryota</taxon>
        <taxon>Fungi</taxon>
        <taxon>Dikarya</taxon>
        <taxon>Ascomycota</taxon>
        <taxon>Pezizomycotina</taxon>
        <taxon>Eurotiomycetes</taxon>
        <taxon>Eurotiomycetidae</taxon>
        <taxon>Onygenales</taxon>
        <taxon>Nannizziopsiaceae</taxon>
        <taxon>Emydomyces</taxon>
    </lineage>
</organism>
<evidence type="ECO:0000256" key="2">
    <source>
        <dbReference type="ARBA" id="ARBA00022448"/>
    </source>
</evidence>
<feature type="compositionally biased region" description="Acidic residues" evidence="8">
    <location>
        <begin position="524"/>
        <end position="533"/>
    </location>
</feature>
<feature type="transmembrane region" description="Helical" evidence="9">
    <location>
        <begin position="434"/>
        <end position="457"/>
    </location>
</feature>
<evidence type="ECO:0000256" key="3">
    <source>
        <dbReference type="ARBA" id="ARBA00022475"/>
    </source>
</evidence>
<dbReference type="PANTHER" id="PTHR23502">
    <property type="entry name" value="MAJOR FACILITATOR SUPERFAMILY"/>
    <property type="match status" value="1"/>
</dbReference>
<reference evidence="11" key="1">
    <citation type="submission" date="2023-03" db="EMBL/GenBank/DDBJ databases">
        <title>Emydomyces testavorans Genome Sequence.</title>
        <authorList>
            <person name="Hoyer L."/>
        </authorList>
    </citation>
    <scope>NUCLEOTIDE SEQUENCE</scope>
    <source>
        <strain evidence="11">16-2883</strain>
    </source>
</reference>
<feature type="transmembrane region" description="Helical" evidence="9">
    <location>
        <begin position="469"/>
        <end position="489"/>
    </location>
</feature>
<dbReference type="PANTHER" id="PTHR23502:SF186">
    <property type="entry name" value="MAJOR FACILITATOR SUPERFAMILY (MFS) PROFILE DOMAIN-CONTAINING PROTEIN"/>
    <property type="match status" value="1"/>
</dbReference>
<keyword evidence="12" id="KW-1185">Reference proteome</keyword>
<feature type="transmembrane region" description="Helical" evidence="9">
    <location>
        <begin position="156"/>
        <end position="178"/>
    </location>
</feature>
<evidence type="ECO:0000256" key="7">
    <source>
        <dbReference type="ARBA" id="ARBA00038459"/>
    </source>
</evidence>
<protein>
    <submittedName>
        <fullName evidence="11">MFS siderochrome iron transporter 1</fullName>
    </submittedName>
</protein>
<evidence type="ECO:0000256" key="5">
    <source>
        <dbReference type="ARBA" id="ARBA00022989"/>
    </source>
</evidence>
<evidence type="ECO:0000313" key="11">
    <source>
        <dbReference type="EMBL" id="WEW56976.1"/>
    </source>
</evidence>
<dbReference type="Proteomes" id="UP001219355">
    <property type="component" value="Chromosome 1"/>
</dbReference>
<dbReference type="CDD" id="cd17323">
    <property type="entry name" value="MFS_Tpo1_MDR_like"/>
    <property type="match status" value="1"/>
</dbReference>
<evidence type="ECO:0000256" key="4">
    <source>
        <dbReference type="ARBA" id="ARBA00022692"/>
    </source>
</evidence>
<dbReference type="Pfam" id="PF07690">
    <property type="entry name" value="MFS_1"/>
    <property type="match status" value="1"/>
</dbReference>
<dbReference type="PROSITE" id="PS50850">
    <property type="entry name" value="MFS"/>
    <property type="match status" value="1"/>
</dbReference>
<dbReference type="InterPro" id="IPR020846">
    <property type="entry name" value="MFS_dom"/>
</dbReference>
<keyword evidence="6 9" id="KW-0472">Membrane</keyword>